<dbReference type="EMBL" id="JANAVB010041017">
    <property type="protein sequence ID" value="KAJ6797205.1"/>
    <property type="molecule type" value="Genomic_DNA"/>
</dbReference>
<dbReference type="Proteomes" id="UP001140949">
    <property type="component" value="Unassembled WGS sequence"/>
</dbReference>
<comment type="caution">
    <text evidence="1">The sequence shown here is derived from an EMBL/GenBank/DDBJ whole genome shotgun (WGS) entry which is preliminary data.</text>
</comment>
<gene>
    <name evidence="1" type="ORF">M6B38_110575</name>
</gene>
<keyword evidence="2" id="KW-1185">Reference proteome</keyword>
<evidence type="ECO:0000313" key="1">
    <source>
        <dbReference type="EMBL" id="KAJ6797205.1"/>
    </source>
</evidence>
<evidence type="ECO:0000313" key="2">
    <source>
        <dbReference type="Proteomes" id="UP001140949"/>
    </source>
</evidence>
<sequence length="136" mass="15877">MWFTNYFKNYIISFKDVYGQLISPLQNAFVPGRQISDNAVIAREIFHAMSSFPRNKNSFALKIDMSKAYDRLSWKLHQGRTARDGYTRAHKQLNHGIHLVGLVLSLSEWFSRRPLQTQKRNPTRLSSLPLHLHSSY</sequence>
<name>A0AAX6DZW5_IRIPA</name>
<reference evidence="1" key="2">
    <citation type="submission" date="2023-04" db="EMBL/GenBank/DDBJ databases">
        <authorList>
            <person name="Bruccoleri R.E."/>
            <person name="Oakeley E.J."/>
            <person name="Faust A.-M."/>
            <person name="Dessus-Babus S."/>
            <person name="Altorfer M."/>
            <person name="Burckhardt D."/>
            <person name="Oertli M."/>
            <person name="Naumann U."/>
            <person name="Petersen F."/>
            <person name="Wong J."/>
        </authorList>
    </citation>
    <scope>NUCLEOTIDE SEQUENCE</scope>
    <source>
        <strain evidence="1">GSM-AAB239-AS_SAM_17_03QT</strain>
        <tissue evidence="1">Leaf</tissue>
    </source>
</reference>
<dbReference type="AlphaFoldDB" id="A0AAX6DZW5"/>
<protein>
    <recommendedName>
        <fullName evidence="3">Reverse transcriptase domain-containing protein</fullName>
    </recommendedName>
</protein>
<accession>A0AAX6DZW5</accession>
<evidence type="ECO:0008006" key="3">
    <source>
        <dbReference type="Google" id="ProtNLM"/>
    </source>
</evidence>
<proteinExistence type="predicted"/>
<organism evidence="1 2">
    <name type="scientific">Iris pallida</name>
    <name type="common">Sweet iris</name>
    <dbReference type="NCBI Taxonomy" id="29817"/>
    <lineage>
        <taxon>Eukaryota</taxon>
        <taxon>Viridiplantae</taxon>
        <taxon>Streptophyta</taxon>
        <taxon>Embryophyta</taxon>
        <taxon>Tracheophyta</taxon>
        <taxon>Spermatophyta</taxon>
        <taxon>Magnoliopsida</taxon>
        <taxon>Liliopsida</taxon>
        <taxon>Asparagales</taxon>
        <taxon>Iridaceae</taxon>
        <taxon>Iridoideae</taxon>
        <taxon>Irideae</taxon>
        <taxon>Iris</taxon>
    </lineage>
</organism>
<reference evidence="1" key="1">
    <citation type="journal article" date="2023" name="GigaByte">
        <title>Genome assembly of the bearded iris, Iris pallida Lam.</title>
        <authorList>
            <person name="Bruccoleri R.E."/>
            <person name="Oakeley E.J."/>
            <person name="Faust A.M.E."/>
            <person name="Altorfer M."/>
            <person name="Dessus-Babus S."/>
            <person name="Burckhardt D."/>
            <person name="Oertli M."/>
            <person name="Naumann U."/>
            <person name="Petersen F."/>
            <person name="Wong J."/>
        </authorList>
    </citation>
    <scope>NUCLEOTIDE SEQUENCE</scope>
    <source>
        <strain evidence="1">GSM-AAB239-AS_SAM_17_03QT</strain>
    </source>
</reference>